<proteinExistence type="inferred from homology"/>
<dbReference type="GO" id="GO:0050661">
    <property type="term" value="F:NADP binding"/>
    <property type="evidence" value="ECO:0007669"/>
    <property type="project" value="InterPro"/>
</dbReference>
<keyword evidence="4 8" id="KW-0521">NADP</keyword>
<feature type="binding site" evidence="8">
    <location>
        <position position="239"/>
    </location>
    <ligand>
        <name>shikimate</name>
        <dbReference type="ChEBI" id="CHEBI:36208"/>
    </ligand>
</feature>
<gene>
    <name evidence="8" type="primary">aroE</name>
    <name evidence="12" type="ORF">C0197_04060</name>
</gene>
<feature type="domain" description="Quinate/shikimate 5-dehydrogenase/glutamyl-tRNA reductase" evidence="9">
    <location>
        <begin position="116"/>
        <end position="186"/>
    </location>
</feature>
<keyword evidence="3 8" id="KW-0028">Amino-acid biosynthesis</keyword>
<name>A0A2N7PJE5_9BACT</name>
<comment type="similarity">
    <text evidence="8">Belongs to the shikimate dehydrogenase family.</text>
</comment>
<dbReference type="AlphaFoldDB" id="A0A2N7PJE5"/>
<dbReference type="InterPro" id="IPR022893">
    <property type="entry name" value="Shikimate_DH_fam"/>
</dbReference>
<dbReference type="InterPro" id="IPR036291">
    <property type="entry name" value="NAD(P)-bd_dom_sf"/>
</dbReference>
<dbReference type="InterPro" id="IPR046346">
    <property type="entry name" value="Aminoacid_DH-like_N_sf"/>
</dbReference>
<dbReference type="PANTHER" id="PTHR21089:SF1">
    <property type="entry name" value="BIFUNCTIONAL 3-DEHYDROQUINATE DEHYDRATASE_SHIKIMATE DEHYDROGENASE, CHLOROPLASTIC"/>
    <property type="match status" value="1"/>
</dbReference>
<feature type="binding site" evidence="8">
    <location>
        <position position="62"/>
    </location>
    <ligand>
        <name>shikimate</name>
        <dbReference type="ChEBI" id="CHEBI:36208"/>
    </ligand>
</feature>
<evidence type="ECO:0000256" key="8">
    <source>
        <dbReference type="HAMAP-Rule" id="MF_00222"/>
    </source>
</evidence>
<feature type="active site" description="Proton acceptor" evidence="8">
    <location>
        <position position="66"/>
    </location>
</feature>
<evidence type="ECO:0000256" key="1">
    <source>
        <dbReference type="ARBA" id="ARBA00004871"/>
    </source>
</evidence>
<comment type="caution">
    <text evidence="12">The sequence shown here is derived from an EMBL/GenBank/DDBJ whole genome shotgun (WGS) entry which is preliminary data.</text>
</comment>
<dbReference type="CDD" id="cd01065">
    <property type="entry name" value="NAD_bind_Shikimate_DH"/>
    <property type="match status" value="1"/>
</dbReference>
<dbReference type="GO" id="GO:0004764">
    <property type="term" value="F:shikimate 3-dehydrogenase (NADP+) activity"/>
    <property type="evidence" value="ECO:0007669"/>
    <property type="project" value="UniProtKB-UniRule"/>
</dbReference>
<dbReference type="UniPathway" id="UPA00053">
    <property type="reaction ID" value="UER00087"/>
</dbReference>
<dbReference type="SUPFAM" id="SSF53223">
    <property type="entry name" value="Aminoacid dehydrogenase-like, N-terminal domain"/>
    <property type="match status" value="1"/>
</dbReference>
<dbReference type="InterPro" id="IPR013708">
    <property type="entry name" value="Shikimate_DH-bd_N"/>
</dbReference>
<keyword evidence="6 8" id="KW-0057">Aromatic amino acid biosynthesis</keyword>
<dbReference type="SUPFAM" id="SSF51735">
    <property type="entry name" value="NAD(P)-binding Rossmann-fold domains"/>
    <property type="match status" value="1"/>
</dbReference>
<dbReference type="GO" id="GO:0008652">
    <property type="term" value="P:amino acid biosynthetic process"/>
    <property type="evidence" value="ECO:0007669"/>
    <property type="project" value="UniProtKB-KW"/>
</dbReference>
<dbReference type="PANTHER" id="PTHR21089">
    <property type="entry name" value="SHIKIMATE DEHYDROGENASE"/>
    <property type="match status" value="1"/>
</dbReference>
<feature type="binding site" evidence="8">
    <location>
        <begin position="15"/>
        <end position="17"/>
    </location>
    <ligand>
        <name>shikimate</name>
        <dbReference type="ChEBI" id="CHEBI:36208"/>
    </ligand>
</feature>
<evidence type="ECO:0000259" key="11">
    <source>
        <dbReference type="Pfam" id="PF18317"/>
    </source>
</evidence>
<sequence>MYRVFGIIGDPVSHSLSPVMHNAALRELGIRAVYGAFQVKKEHLKEAIEGIKALNISGVSVTIPHKEAVIPLLDYVDEVAQKIGAVNTIVNREGKLWGYNTDWLGVLKALYEKGIEIREKRVVIIGAGGASRAVVYALREGGAKEIILYNRTFEKAKALAEEFSCKALPWEELKKAEGDIIIQATSVGLKSMESPVPSEIFKNFKVAMDIVYLPLKTKFLQDAEKFCKIIDGLRMLLYQGVEQFKLFTGLNPPVNLMEKMLYEEVKKMEKELGFGD</sequence>
<evidence type="ECO:0000313" key="13">
    <source>
        <dbReference type="Proteomes" id="UP000235731"/>
    </source>
</evidence>
<dbReference type="NCBIfam" id="NF001319">
    <property type="entry name" value="PRK00258.3-3"/>
    <property type="match status" value="1"/>
</dbReference>
<dbReference type="InterPro" id="IPR011342">
    <property type="entry name" value="Shikimate_DH"/>
</dbReference>
<dbReference type="InterPro" id="IPR041121">
    <property type="entry name" value="SDH_C"/>
</dbReference>
<dbReference type="GO" id="GO:0009423">
    <property type="term" value="P:chorismate biosynthetic process"/>
    <property type="evidence" value="ECO:0007669"/>
    <property type="project" value="UniProtKB-UniRule"/>
</dbReference>
<feature type="binding site" evidence="8">
    <location>
        <position position="210"/>
    </location>
    <ligand>
        <name>NADP(+)</name>
        <dbReference type="ChEBI" id="CHEBI:58349"/>
    </ligand>
</feature>
<evidence type="ECO:0000256" key="4">
    <source>
        <dbReference type="ARBA" id="ARBA00022857"/>
    </source>
</evidence>
<dbReference type="Pfam" id="PF18317">
    <property type="entry name" value="SDH_C"/>
    <property type="match status" value="1"/>
</dbReference>
<dbReference type="Pfam" id="PF08501">
    <property type="entry name" value="Shikimate_dh_N"/>
    <property type="match status" value="1"/>
</dbReference>
<dbReference type="Gene3D" id="3.40.50.720">
    <property type="entry name" value="NAD(P)-binding Rossmann-like Domain"/>
    <property type="match status" value="1"/>
</dbReference>
<dbReference type="EC" id="1.1.1.25" evidence="2 8"/>
<evidence type="ECO:0000259" key="10">
    <source>
        <dbReference type="Pfam" id="PF08501"/>
    </source>
</evidence>
<protein>
    <recommendedName>
        <fullName evidence="2 8">Shikimate dehydrogenase (NADP(+))</fullName>
        <shortName evidence="8">SDH</shortName>
        <ecNumber evidence="2 8">1.1.1.25</ecNumber>
    </recommendedName>
</protein>
<evidence type="ECO:0000256" key="3">
    <source>
        <dbReference type="ARBA" id="ARBA00022605"/>
    </source>
</evidence>
<organism evidence="12 13">
    <name type="scientific">Caldimicrobium thiodismutans</name>
    <dbReference type="NCBI Taxonomy" id="1653476"/>
    <lineage>
        <taxon>Bacteria</taxon>
        <taxon>Pseudomonadati</taxon>
        <taxon>Thermodesulfobacteriota</taxon>
        <taxon>Thermodesulfobacteria</taxon>
        <taxon>Thermodesulfobacteriales</taxon>
        <taxon>Thermodesulfobacteriaceae</taxon>
        <taxon>Caldimicrobium</taxon>
    </lineage>
</organism>
<feature type="domain" description="Shikimate dehydrogenase substrate binding N-terminal" evidence="10">
    <location>
        <begin position="7"/>
        <end position="89"/>
    </location>
</feature>
<feature type="binding site" evidence="8">
    <location>
        <position position="212"/>
    </location>
    <ligand>
        <name>shikimate</name>
        <dbReference type="ChEBI" id="CHEBI:36208"/>
    </ligand>
</feature>
<evidence type="ECO:0000256" key="6">
    <source>
        <dbReference type="ARBA" id="ARBA00023141"/>
    </source>
</evidence>
<evidence type="ECO:0000259" key="9">
    <source>
        <dbReference type="Pfam" id="PF01488"/>
    </source>
</evidence>
<feature type="binding site" evidence="8">
    <location>
        <position position="102"/>
    </location>
    <ligand>
        <name>shikimate</name>
        <dbReference type="ChEBI" id="CHEBI:36208"/>
    </ligand>
</feature>
<comment type="subunit">
    <text evidence="8">Homodimer.</text>
</comment>
<dbReference type="GO" id="GO:0019632">
    <property type="term" value="P:shikimate metabolic process"/>
    <property type="evidence" value="ECO:0007669"/>
    <property type="project" value="InterPro"/>
</dbReference>
<dbReference type="Proteomes" id="UP000235731">
    <property type="component" value="Unassembled WGS sequence"/>
</dbReference>
<feature type="binding site" evidence="8">
    <location>
        <position position="232"/>
    </location>
    <ligand>
        <name>NADP(+)</name>
        <dbReference type="ChEBI" id="CHEBI:58349"/>
    </ligand>
</feature>
<feature type="domain" description="SDH C-terminal" evidence="11">
    <location>
        <begin position="232"/>
        <end position="259"/>
    </location>
</feature>
<evidence type="ECO:0000313" key="12">
    <source>
        <dbReference type="EMBL" id="PMP62683.1"/>
    </source>
</evidence>
<accession>A0A2N7PJE5</accession>
<dbReference type="InterPro" id="IPR006151">
    <property type="entry name" value="Shikm_DH/Glu-tRNA_Rdtase"/>
</dbReference>
<comment type="pathway">
    <text evidence="1 8">Metabolic intermediate biosynthesis; chorismate biosynthesis; chorismate from D-erythrose 4-phosphate and phosphoenolpyruvate: step 4/7.</text>
</comment>
<dbReference type="Pfam" id="PF01488">
    <property type="entry name" value="Shikimate_DH"/>
    <property type="match status" value="1"/>
</dbReference>
<evidence type="ECO:0000256" key="2">
    <source>
        <dbReference type="ARBA" id="ARBA00012962"/>
    </source>
</evidence>
<dbReference type="HAMAP" id="MF_00222">
    <property type="entry name" value="Shikimate_DH_AroE"/>
    <property type="match status" value="1"/>
</dbReference>
<comment type="function">
    <text evidence="8">Involved in the biosynthesis of the chorismate, which leads to the biosynthesis of aromatic amino acids. Catalyzes the reversible NADPH linked reduction of 3-dehydroshikimate (DHSA) to yield shikimate (SA).</text>
</comment>
<dbReference type="Gene3D" id="3.40.50.10860">
    <property type="entry name" value="Leucine Dehydrogenase, chain A, domain 1"/>
    <property type="match status" value="1"/>
</dbReference>
<evidence type="ECO:0000256" key="7">
    <source>
        <dbReference type="ARBA" id="ARBA00049442"/>
    </source>
</evidence>
<feature type="binding site" evidence="8">
    <location>
        <begin position="150"/>
        <end position="155"/>
    </location>
    <ligand>
        <name>NADP(+)</name>
        <dbReference type="ChEBI" id="CHEBI:58349"/>
    </ligand>
</feature>
<dbReference type="EMBL" id="PNIE01000056">
    <property type="protein sequence ID" value="PMP62683.1"/>
    <property type="molecule type" value="Genomic_DNA"/>
</dbReference>
<reference evidence="12 13" key="1">
    <citation type="submission" date="2018-01" db="EMBL/GenBank/DDBJ databases">
        <title>Metagenomic assembled genomes from two thermal pools in the Uzon Caldera, Kamchatka, Russia.</title>
        <authorList>
            <person name="Wilkins L."/>
            <person name="Ettinger C."/>
        </authorList>
    </citation>
    <scope>NUCLEOTIDE SEQUENCE [LARGE SCALE GENOMIC DNA]</scope>
    <source>
        <strain evidence="12">ZAV-15</strain>
    </source>
</reference>
<feature type="binding site" evidence="8">
    <location>
        <position position="78"/>
    </location>
    <ligand>
        <name>NADP(+)</name>
        <dbReference type="ChEBI" id="CHEBI:58349"/>
    </ligand>
</feature>
<feature type="binding site" evidence="8">
    <location>
        <begin position="126"/>
        <end position="130"/>
    </location>
    <ligand>
        <name>NADP(+)</name>
        <dbReference type="ChEBI" id="CHEBI:58349"/>
    </ligand>
</feature>
<dbReference type="FunFam" id="3.40.50.10860:FF:000004">
    <property type="entry name" value="Quinate/shikimate dehydrogenase"/>
    <property type="match status" value="1"/>
</dbReference>
<keyword evidence="5 8" id="KW-0560">Oxidoreductase</keyword>
<feature type="binding site" evidence="8">
    <location>
        <position position="87"/>
    </location>
    <ligand>
        <name>shikimate</name>
        <dbReference type="ChEBI" id="CHEBI:36208"/>
    </ligand>
</feature>
<dbReference type="GO" id="GO:0009073">
    <property type="term" value="P:aromatic amino acid family biosynthetic process"/>
    <property type="evidence" value="ECO:0007669"/>
    <property type="project" value="UniProtKB-KW"/>
</dbReference>
<comment type="catalytic activity">
    <reaction evidence="7 8">
        <text>shikimate + NADP(+) = 3-dehydroshikimate + NADPH + H(+)</text>
        <dbReference type="Rhea" id="RHEA:17737"/>
        <dbReference type="ChEBI" id="CHEBI:15378"/>
        <dbReference type="ChEBI" id="CHEBI:16630"/>
        <dbReference type="ChEBI" id="CHEBI:36208"/>
        <dbReference type="ChEBI" id="CHEBI:57783"/>
        <dbReference type="ChEBI" id="CHEBI:58349"/>
        <dbReference type="EC" id="1.1.1.25"/>
    </reaction>
</comment>
<dbReference type="NCBIfam" id="TIGR00507">
    <property type="entry name" value="aroE"/>
    <property type="match status" value="1"/>
</dbReference>
<evidence type="ECO:0000256" key="5">
    <source>
        <dbReference type="ARBA" id="ARBA00023002"/>
    </source>
</evidence>